<evidence type="ECO:0000313" key="1">
    <source>
        <dbReference type="EMBL" id="MBB5204979.1"/>
    </source>
</evidence>
<dbReference type="EMBL" id="JACHHO010000003">
    <property type="protein sequence ID" value="MBB5204979.1"/>
    <property type="molecule type" value="Genomic_DNA"/>
</dbReference>
<accession>A0A840S989</accession>
<organism evidence="1 2">
    <name type="scientific">Inhella inkyongensis</name>
    <dbReference type="NCBI Taxonomy" id="392593"/>
    <lineage>
        <taxon>Bacteria</taxon>
        <taxon>Pseudomonadati</taxon>
        <taxon>Pseudomonadota</taxon>
        <taxon>Betaproteobacteria</taxon>
        <taxon>Burkholderiales</taxon>
        <taxon>Sphaerotilaceae</taxon>
        <taxon>Inhella</taxon>
    </lineage>
</organism>
<reference evidence="1 2" key="1">
    <citation type="submission" date="2020-08" db="EMBL/GenBank/DDBJ databases">
        <title>Genomic Encyclopedia of Type Strains, Phase IV (KMG-IV): sequencing the most valuable type-strain genomes for metagenomic binning, comparative biology and taxonomic classification.</title>
        <authorList>
            <person name="Goeker M."/>
        </authorList>
    </citation>
    <scope>NUCLEOTIDE SEQUENCE [LARGE SCALE GENOMIC DNA]</scope>
    <source>
        <strain evidence="1 2">DSM 23958</strain>
    </source>
</reference>
<name>A0A840S989_9BURK</name>
<proteinExistence type="predicted"/>
<dbReference type="AlphaFoldDB" id="A0A840S989"/>
<protein>
    <submittedName>
        <fullName evidence="1">Uncharacterized protein</fullName>
    </submittedName>
</protein>
<gene>
    <name evidence="1" type="ORF">HNQ51_002298</name>
</gene>
<dbReference type="Proteomes" id="UP000554837">
    <property type="component" value="Unassembled WGS sequence"/>
</dbReference>
<keyword evidence="2" id="KW-1185">Reference proteome</keyword>
<sequence>MLSARFDAAALRPPARLPLPPSPDPRWAQLSTECRAAPQEPLRVAKLPHWALEPAALHAWLRELDADLPLERASALGRMGLKLRAKLQDLGWGSAATAIWDCGFLGEAALPALAQFRPRRPTVIVLDPMPQPHVDTALQTLVRNAPQFARPVRVWVPPQSAPPEPTDPLK</sequence>
<comment type="caution">
    <text evidence="1">The sequence shown here is derived from an EMBL/GenBank/DDBJ whole genome shotgun (WGS) entry which is preliminary data.</text>
</comment>
<dbReference type="RefSeq" id="WP_221304980.1">
    <property type="nucleotide sequence ID" value="NZ_JACHHO010000003.1"/>
</dbReference>
<evidence type="ECO:0000313" key="2">
    <source>
        <dbReference type="Proteomes" id="UP000554837"/>
    </source>
</evidence>